<dbReference type="PROSITE" id="PS50983">
    <property type="entry name" value="FE_B12_PBP"/>
    <property type="match status" value="1"/>
</dbReference>
<protein>
    <submittedName>
        <fullName evidence="6">ABC transporter substrate-binding protein</fullName>
    </submittedName>
</protein>
<comment type="caution">
    <text evidence="6">The sequence shown here is derived from an EMBL/GenBank/DDBJ whole genome shotgun (WGS) entry which is preliminary data.</text>
</comment>
<dbReference type="Gene3D" id="3.40.50.1980">
    <property type="entry name" value="Nitrogenase molybdenum iron protein domain"/>
    <property type="match status" value="2"/>
</dbReference>
<evidence type="ECO:0000256" key="1">
    <source>
        <dbReference type="ARBA" id="ARBA00004196"/>
    </source>
</evidence>
<sequence>MPPRPGRRQFLTTGALGLFALGAAGCSSPEAGRGQAAPGQGDAWSFTDDAERTVRLGRRPQRIVAYATAAAALWDYGIRPVGVYGALRKQGGGKDVTVLGEVDLSRVATVGTTWGHISVERLGRLHPDLVVDPLQYGAPQIDPSSLKLTEKLAPVVSIEVYGAKVDTTVRRYADLAAAFGAGFTAQELRRGKAAYTAARDRVRRAITGKPGLRVLFASADQDGIRISKAGFPSIADFESLGLNVVKPTGGSTIYVEKLSWELVDRYPADLILLDVRSSSLQPADLSSNGLWRSLPAVRAGQLGPWNPEPNLSHHGMAKVYDSLTTTLTGARPHIT</sequence>
<proteinExistence type="inferred from homology"/>
<gene>
    <name evidence="6" type="ORF">P2L57_37860</name>
</gene>
<evidence type="ECO:0000313" key="6">
    <source>
        <dbReference type="EMBL" id="MDF2261285.1"/>
    </source>
</evidence>
<feature type="domain" description="Fe/B12 periplasmic-binding" evidence="5">
    <location>
        <begin position="61"/>
        <end position="335"/>
    </location>
</feature>
<dbReference type="InterPro" id="IPR006311">
    <property type="entry name" value="TAT_signal"/>
</dbReference>
<keyword evidence="4" id="KW-0732">Signal</keyword>
<reference evidence="6 7" key="1">
    <citation type="submission" date="2023-03" db="EMBL/GenBank/DDBJ databases">
        <title>Draft genome sequence of type strain Streptomyces ferralitis JCM 14344.</title>
        <authorList>
            <person name="Klaysubun C."/>
            <person name="Duangmal K."/>
        </authorList>
    </citation>
    <scope>NUCLEOTIDE SEQUENCE [LARGE SCALE GENOMIC DNA]</scope>
    <source>
        <strain evidence="6 7">JCM 14344</strain>
    </source>
</reference>
<dbReference type="Pfam" id="PF01497">
    <property type="entry name" value="Peripla_BP_2"/>
    <property type="match status" value="1"/>
</dbReference>
<keyword evidence="7" id="KW-1185">Reference proteome</keyword>
<dbReference type="PROSITE" id="PS51318">
    <property type="entry name" value="TAT"/>
    <property type="match status" value="1"/>
</dbReference>
<evidence type="ECO:0000259" key="5">
    <source>
        <dbReference type="PROSITE" id="PS50983"/>
    </source>
</evidence>
<dbReference type="InterPro" id="IPR051313">
    <property type="entry name" value="Bact_iron-sidero_bind"/>
</dbReference>
<dbReference type="EMBL" id="JARHTQ010000052">
    <property type="protein sequence ID" value="MDF2261285.1"/>
    <property type="molecule type" value="Genomic_DNA"/>
</dbReference>
<dbReference type="RefSeq" id="WP_275822729.1">
    <property type="nucleotide sequence ID" value="NZ_BAAANM010000024.1"/>
</dbReference>
<name>A0ABT5ZE20_9ACTN</name>
<dbReference type="PROSITE" id="PS51257">
    <property type="entry name" value="PROKAR_LIPOPROTEIN"/>
    <property type="match status" value="1"/>
</dbReference>
<comment type="subcellular location">
    <subcellularLocation>
        <location evidence="1">Cell envelope</location>
    </subcellularLocation>
</comment>
<accession>A0ABT5ZE20</accession>
<keyword evidence="3" id="KW-0813">Transport</keyword>
<evidence type="ECO:0000256" key="3">
    <source>
        <dbReference type="ARBA" id="ARBA00022448"/>
    </source>
</evidence>
<dbReference type="PANTHER" id="PTHR30532:SF24">
    <property type="entry name" value="FERRIC ENTEROBACTIN-BINDING PERIPLASMIC PROTEIN FEPB"/>
    <property type="match status" value="1"/>
</dbReference>
<dbReference type="SUPFAM" id="SSF53807">
    <property type="entry name" value="Helical backbone' metal receptor"/>
    <property type="match status" value="1"/>
</dbReference>
<organism evidence="6 7">
    <name type="scientific">Streptantibioticus ferralitis</name>
    <dbReference type="NCBI Taxonomy" id="236510"/>
    <lineage>
        <taxon>Bacteria</taxon>
        <taxon>Bacillati</taxon>
        <taxon>Actinomycetota</taxon>
        <taxon>Actinomycetes</taxon>
        <taxon>Kitasatosporales</taxon>
        <taxon>Streptomycetaceae</taxon>
        <taxon>Streptantibioticus</taxon>
    </lineage>
</organism>
<dbReference type="PANTHER" id="PTHR30532">
    <property type="entry name" value="IRON III DICITRATE-BINDING PERIPLASMIC PROTEIN"/>
    <property type="match status" value="1"/>
</dbReference>
<dbReference type="Proteomes" id="UP001220022">
    <property type="component" value="Unassembled WGS sequence"/>
</dbReference>
<comment type="similarity">
    <text evidence="2">Belongs to the bacterial solute-binding protein 8 family.</text>
</comment>
<evidence type="ECO:0000313" key="7">
    <source>
        <dbReference type="Proteomes" id="UP001220022"/>
    </source>
</evidence>
<evidence type="ECO:0000256" key="4">
    <source>
        <dbReference type="ARBA" id="ARBA00022729"/>
    </source>
</evidence>
<dbReference type="InterPro" id="IPR002491">
    <property type="entry name" value="ABC_transptr_periplasmic_BD"/>
</dbReference>
<evidence type="ECO:0000256" key="2">
    <source>
        <dbReference type="ARBA" id="ARBA00008814"/>
    </source>
</evidence>